<comment type="caution">
    <text evidence="1">The sequence shown here is derived from an EMBL/GenBank/DDBJ whole genome shotgun (WGS) entry which is preliminary data.</text>
</comment>
<dbReference type="AlphaFoldDB" id="A0A8X6X932"/>
<gene>
    <name evidence="1" type="ORF">TNIN_119221</name>
</gene>
<name>A0A8X6X932_9ARAC</name>
<keyword evidence="2" id="KW-1185">Reference proteome</keyword>
<sequence length="507" mass="59384">MPEPVIDIGYSFCWKIGNPNLLRVRDVNLQSIGANLLINDGHFSRFHLEFSRRPPQNFDLVCLVTYRSNRATCKANIECVVKWGRQVLSSLKRNDVEFTQTSNFEIPLTVPLDPAREPSPLLIECIIYPNIEQREDELRHASDYIRLHLQYLSNNMKDLLESVIVPNLKMVCREADYFYGVNSFILRKRWSKFFEIHEIIDTDLQYTVPTQISRKVLWAILLFVYSSRVEYSVLKFSPENSELARLVHFYDLLQLHTVYAPHQRIIKQFTSVSLVEEAREVRLRYETEINDVNRRRFLFTVGEGTNSRIIYFDIYEKCLGSLGRWLSYRISTNEGIRPIPFAVPEKFCSIFCRVMNLNYALKSFFCNGDSSNEIIGHTDINQTECDLRYDLLKKLSDDMGEMYAEGLHAHCRVLPGKTPRREEEKGYLAHQPILYTRLPYCQTDNTRRYVQLACYLPVEYKALPAILHYTYTGTMEVHALEEDVLQAIRECYENLGLNMLYSYVDEP</sequence>
<protein>
    <submittedName>
        <fullName evidence="1">Uncharacterized protein</fullName>
    </submittedName>
</protein>
<dbReference type="EMBL" id="BMAV01006981">
    <property type="protein sequence ID" value="GFY49357.1"/>
    <property type="molecule type" value="Genomic_DNA"/>
</dbReference>
<proteinExistence type="predicted"/>
<organism evidence="1 2">
    <name type="scientific">Trichonephila inaurata madagascariensis</name>
    <dbReference type="NCBI Taxonomy" id="2747483"/>
    <lineage>
        <taxon>Eukaryota</taxon>
        <taxon>Metazoa</taxon>
        <taxon>Ecdysozoa</taxon>
        <taxon>Arthropoda</taxon>
        <taxon>Chelicerata</taxon>
        <taxon>Arachnida</taxon>
        <taxon>Araneae</taxon>
        <taxon>Araneomorphae</taxon>
        <taxon>Entelegynae</taxon>
        <taxon>Araneoidea</taxon>
        <taxon>Nephilidae</taxon>
        <taxon>Trichonephila</taxon>
        <taxon>Trichonephila inaurata</taxon>
    </lineage>
</organism>
<reference evidence="1" key="1">
    <citation type="submission" date="2020-08" db="EMBL/GenBank/DDBJ databases">
        <title>Multicomponent nature underlies the extraordinary mechanical properties of spider dragline silk.</title>
        <authorList>
            <person name="Kono N."/>
            <person name="Nakamura H."/>
            <person name="Mori M."/>
            <person name="Yoshida Y."/>
            <person name="Ohtoshi R."/>
            <person name="Malay A.D."/>
            <person name="Moran D.A.P."/>
            <person name="Tomita M."/>
            <person name="Numata K."/>
            <person name="Arakawa K."/>
        </authorList>
    </citation>
    <scope>NUCLEOTIDE SEQUENCE</scope>
</reference>
<evidence type="ECO:0000313" key="1">
    <source>
        <dbReference type="EMBL" id="GFY49357.1"/>
    </source>
</evidence>
<accession>A0A8X6X932</accession>
<dbReference type="Proteomes" id="UP000886998">
    <property type="component" value="Unassembled WGS sequence"/>
</dbReference>
<dbReference type="OrthoDB" id="10475135at2759"/>
<evidence type="ECO:0000313" key="2">
    <source>
        <dbReference type="Proteomes" id="UP000886998"/>
    </source>
</evidence>